<keyword evidence="6" id="KW-1185">Reference proteome</keyword>
<reference evidence="3 5" key="1">
    <citation type="submission" date="2020-12" db="EMBL/GenBank/DDBJ databases">
        <title>strain FJAT-54423T represents a novel species of the genus Brevibacillus.</title>
        <authorList>
            <person name="Tang R."/>
        </authorList>
    </citation>
    <scope>NUCLEOTIDE SEQUENCE [LARGE SCALE GENOMIC DNA]</scope>
    <source>
        <strain evidence="3 5">FJAT-54423</strain>
    </source>
</reference>
<proteinExistence type="predicted"/>
<feature type="compositionally biased region" description="Low complexity" evidence="1">
    <location>
        <begin position="23"/>
        <end position="37"/>
    </location>
</feature>
<organism evidence="3 5">
    <name type="scientific">Brevibacillus composti</name>
    <dbReference type="NCBI Taxonomy" id="2796470"/>
    <lineage>
        <taxon>Bacteria</taxon>
        <taxon>Bacillati</taxon>
        <taxon>Bacillota</taxon>
        <taxon>Bacilli</taxon>
        <taxon>Bacillales</taxon>
        <taxon>Paenibacillaceae</taxon>
        <taxon>Brevibacillus</taxon>
    </lineage>
</organism>
<dbReference type="EMBL" id="CP066308">
    <property type="protein sequence ID" value="QQE76682.1"/>
    <property type="molecule type" value="Genomic_DNA"/>
</dbReference>
<evidence type="ECO:0000256" key="1">
    <source>
        <dbReference type="SAM" id="MobiDB-lite"/>
    </source>
</evidence>
<evidence type="ECO:0000313" key="5">
    <source>
        <dbReference type="Proteomes" id="UP000595847"/>
    </source>
</evidence>
<dbReference type="KEGG" id="bcop:JD108_18050"/>
<dbReference type="PANTHER" id="PTHR40032">
    <property type="entry name" value="EXPORTED PROTEIN-RELATED"/>
    <property type="match status" value="1"/>
</dbReference>
<evidence type="ECO:0000313" key="6">
    <source>
        <dbReference type="Proteomes" id="UP000677234"/>
    </source>
</evidence>
<feature type="region of interest" description="Disordered" evidence="1">
    <location>
        <begin position="23"/>
        <end position="42"/>
    </location>
</feature>
<reference evidence="4" key="2">
    <citation type="submission" date="2021-04" db="EMBL/GenBank/DDBJ databases">
        <title>Brevibacillus composti FJAT-54423, complete genome.</title>
        <authorList>
            <person name="Tang R."/>
        </authorList>
    </citation>
    <scope>NUCLEOTIDE SEQUENCE</scope>
    <source>
        <strain evidence="4">FJAT-54424</strain>
    </source>
</reference>
<dbReference type="EMBL" id="CP073708">
    <property type="protein sequence ID" value="QUO43750.1"/>
    <property type="molecule type" value="Genomic_DNA"/>
</dbReference>
<name>A0A7T5JQV5_9BACL</name>
<accession>A0A7T5JQV5</accession>
<evidence type="ECO:0000313" key="3">
    <source>
        <dbReference type="EMBL" id="QQE76682.1"/>
    </source>
</evidence>
<sequence>MRVVLSQKQDGWVVEQLEECWGDGAAAPDGDEASSPSTDEEERLRLPTLVVHGAGGYDASRAIAYAERFWNRANPAYPQFTDNCTNYISQCLHAGGIPMLFSREKGRGWWMRGNGKNASWSFSWSVAHSLYLLLKSGGPPMRAVQVASVEELEPGDIICYDFDGDGRFQHNTIIVARDENNIPLVNANTTNSRMRYWEYTDSTAYTPNIRYAFFRIRGT</sequence>
<dbReference type="InterPro" id="IPR024301">
    <property type="entry name" value="Amidase_6"/>
</dbReference>
<gene>
    <name evidence="3" type="ORF">JD108_18050</name>
    <name evidence="4" type="ORF">KDJ56_17990</name>
</gene>
<protein>
    <submittedName>
        <fullName evidence="3">Amidase domain-containing protein</fullName>
    </submittedName>
</protein>
<dbReference type="AlphaFoldDB" id="A0A7T5JQV5"/>
<dbReference type="Proteomes" id="UP000677234">
    <property type="component" value="Chromosome"/>
</dbReference>
<dbReference type="Proteomes" id="UP000595847">
    <property type="component" value="Chromosome"/>
</dbReference>
<evidence type="ECO:0000259" key="2">
    <source>
        <dbReference type="Pfam" id="PF12671"/>
    </source>
</evidence>
<dbReference type="PANTHER" id="PTHR40032:SF1">
    <property type="entry name" value="EXPORTED PROTEIN"/>
    <property type="match status" value="1"/>
</dbReference>
<dbReference type="Pfam" id="PF12671">
    <property type="entry name" value="Amidase_6"/>
    <property type="match status" value="1"/>
</dbReference>
<evidence type="ECO:0000313" key="4">
    <source>
        <dbReference type="EMBL" id="QUO43750.1"/>
    </source>
</evidence>
<feature type="domain" description="Putative amidase" evidence="2">
    <location>
        <begin position="57"/>
        <end position="211"/>
    </location>
</feature>